<dbReference type="PIRSF" id="PIRSF006171">
    <property type="entry name" value="RR_citrat_malat"/>
    <property type="match status" value="1"/>
</dbReference>
<dbReference type="InterPro" id="IPR036390">
    <property type="entry name" value="WH_DNA-bd_sf"/>
</dbReference>
<evidence type="ECO:0000256" key="5">
    <source>
        <dbReference type="ARBA" id="ARBA00023015"/>
    </source>
</evidence>
<evidence type="ECO:0000256" key="2">
    <source>
        <dbReference type="ARBA" id="ARBA00022490"/>
    </source>
</evidence>
<protein>
    <recommendedName>
        <fullName evidence="9">Transcriptional regulatory protein</fullName>
    </recommendedName>
</protein>
<dbReference type="RefSeq" id="WP_007931801.1">
    <property type="nucleotide sequence ID" value="NZ_AKVJ01000011.1"/>
</dbReference>
<proteinExistence type="predicted"/>
<sequence>MIKVLIVEDDPMVAELNRRYVERVEGFLFYGIVKNGEEALAALREKHIDLVLLDIFMPNMNGLELLSAIRQQEYSVDVIVVSAARDNQSIQMALRNGAVDYLIKPFEFERMQTALINFKKRLQLIREASNLSQNLLDQQIFARHSQIEGELPKGLDRNTIKRVWEHILEQKDEFTAEEMANYVGLSPVSIRKYLKYFQSVELLHVEISYGAVGRPVYRYRCNRNR</sequence>
<dbReference type="InterPro" id="IPR051271">
    <property type="entry name" value="2C-system_Tx_regulators"/>
</dbReference>
<dbReference type="Gene3D" id="3.40.50.2300">
    <property type="match status" value="1"/>
</dbReference>
<evidence type="ECO:0000259" key="11">
    <source>
        <dbReference type="PROSITE" id="PS50110"/>
    </source>
</evidence>
<dbReference type="InterPro" id="IPR024187">
    <property type="entry name" value="Sig_transdc_resp-reg_cit/mal"/>
</dbReference>
<keyword evidence="4 9" id="KW-0902">Two-component regulatory system</keyword>
<organism evidence="12 13">
    <name type="scientific">Pelosinus fermentans B4</name>
    <dbReference type="NCBI Taxonomy" id="1149862"/>
    <lineage>
        <taxon>Bacteria</taxon>
        <taxon>Bacillati</taxon>
        <taxon>Bacillota</taxon>
        <taxon>Negativicutes</taxon>
        <taxon>Selenomonadales</taxon>
        <taxon>Sporomusaceae</taxon>
        <taxon>Pelosinus</taxon>
    </lineage>
</organism>
<comment type="subcellular location">
    <subcellularLocation>
        <location evidence="1 9">Cytoplasm</location>
    </subcellularLocation>
</comment>
<name>I9B3X7_9FIRM</name>
<evidence type="ECO:0000256" key="7">
    <source>
        <dbReference type="ARBA" id="ARBA00023159"/>
    </source>
</evidence>
<dbReference type="PANTHER" id="PTHR45526:SF1">
    <property type="entry name" value="TRANSCRIPTIONAL REGULATORY PROTEIN DCUR-RELATED"/>
    <property type="match status" value="1"/>
</dbReference>
<dbReference type="PROSITE" id="PS50110">
    <property type="entry name" value="RESPONSE_REGULATORY"/>
    <property type="match status" value="1"/>
</dbReference>
<accession>I9B3X7</accession>
<dbReference type="EMBL" id="AKVJ01000011">
    <property type="protein sequence ID" value="EIW19807.1"/>
    <property type="molecule type" value="Genomic_DNA"/>
</dbReference>
<dbReference type="GO" id="GO:0003677">
    <property type="term" value="F:DNA binding"/>
    <property type="evidence" value="ECO:0007669"/>
    <property type="project" value="UniProtKB-KW"/>
</dbReference>
<dbReference type="SUPFAM" id="SSF52172">
    <property type="entry name" value="CheY-like"/>
    <property type="match status" value="1"/>
</dbReference>
<evidence type="ECO:0000313" key="13">
    <source>
        <dbReference type="Proteomes" id="UP000004324"/>
    </source>
</evidence>
<dbReference type="CDD" id="cd19925">
    <property type="entry name" value="REC_citrate_TCS"/>
    <property type="match status" value="1"/>
</dbReference>
<keyword evidence="6 9" id="KW-0238">DNA-binding</keyword>
<keyword evidence="8 9" id="KW-0804">Transcription</keyword>
<dbReference type="PANTHER" id="PTHR45526">
    <property type="entry name" value="TRANSCRIPTIONAL REGULATORY PROTEIN DPIA"/>
    <property type="match status" value="1"/>
</dbReference>
<dbReference type="OrthoDB" id="9759232at2"/>
<dbReference type="GO" id="GO:0003700">
    <property type="term" value="F:DNA-binding transcription factor activity"/>
    <property type="evidence" value="ECO:0007669"/>
    <property type="project" value="InterPro"/>
</dbReference>
<evidence type="ECO:0000256" key="4">
    <source>
        <dbReference type="ARBA" id="ARBA00023012"/>
    </source>
</evidence>
<dbReference type="SUPFAM" id="SSF46785">
    <property type="entry name" value="Winged helix' DNA-binding domain"/>
    <property type="match status" value="1"/>
</dbReference>
<dbReference type="GO" id="GO:0005737">
    <property type="term" value="C:cytoplasm"/>
    <property type="evidence" value="ECO:0007669"/>
    <property type="project" value="UniProtKB-SubCell"/>
</dbReference>
<reference evidence="12 13" key="1">
    <citation type="journal article" date="2012" name="J. Bacteriol.">
        <title>Draft Genome Sequences for Two Metal-Reducing Pelosinus fermentans Strains Isolated from a Cr(VI)-Contaminated Site and for Type Strain R7.</title>
        <authorList>
            <person name="Brown S.D."/>
            <person name="Podar M."/>
            <person name="Klingeman D.M."/>
            <person name="Johnson C.M."/>
            <person name="Yang Z.K."/>
            <person name="Utturkar S.M."/>
            <person name="Land M.L."/>
            <person name="Mosher J.J."/>
            <person name="Hurt R.A.Jr."/>
            <person name="Phelps T.J."/>
            <person name="Palumbo A.V."/>
            <person name="Arkin A.P."/>
            <person name="Hazen T.C."/>
            <person name="Elias D.A."/>
        </authorList>
    </citation>
    <scope>NUCLEOTIDE SEQUENCE [LARGE SCALE GENOMIC DNA]</scope>
    <source>
        <strain evidence="12 13">B4</strain>
    </source>
</reference>
<dbReference type="AlphaFoldDB" id="I9B3X7"/>
<comment type="caution">
    <text evidence="12">The sequence shown here is derived from an EMBL/GenBank/DDBJ whole genome shotgun (WGS) entry which is preliminary data.</text>
</comment>
<dbReference type="InterPro" id="IPR001789">
    <property type="entry name" value="Sig_transdc_resp-reg_receiver"/>
</dbReference>
<evidence type="ECO:0000256" key="3">
    <source>
        <dbReference type="ARBA" id="ARBA00022553"/>
    </source>
</evidence>
<dbReference type="Pfam" id="PF00072">
    <property type="entry name" value="Response_reg"/>
    <property type="match status" value="1"/>
</dbReference>
<keyword evidence="2 9" id="KW-0963">Cytoplasm</keyword>
<feature type="domain" description="Response regulatory" evidence="11">
    <location>
        <begin position="3"/>
        <end position="119"/>
    </location>
</feature>
<evidence type="ECO:0000256" key="10">
    <source>
        <dbReference type="PROSITE-ProRule" id="PRU00169"/>
    </source>
</evidence>
<dbReference type="Proteomes" id="UP000004324">
    <property type="component" value="Unassembled WGS sequence"/>
</dbReference>
<dbReference type="SMART" id="SM00448">
    <property type="entry name" value="REC"/>
    <property type="match status" value="1"/>
</dbReference>
<dbReference type="GO" id="GO:0000156">
    <property type="term" value="F:phosphorelay response regulator activity"/>
    <property type="evidence" value="ECO:0007669"/>
    <property type="project" value="TreeGrafter"/>
</dbReference>
<evidence type="ECO:0000313" key="12">
    <source>
        <dbReference type="EMBL" id="EIW19807.1"/>
    </source>
</evidence>
<evidence type="ECO:0000256" key="1">
    <source>
        <dbReference type="ARBA" id="ARBA00004496"/>
    </source>
</evidence>
<evidence type="ECO:0000256" key="8">
    <source>
        <dbReference type="ARBA" id="ARBA00023163"/>
    </source>
</evidence>
<keyword evidence="7 9" id="KW-0010">Activator</keyword>
<evidence type="ECO:0000256" key="9">
    <source>
        <dbReference type="PIRNR" id="PIRNR006171"/>
    </source>
</evidence>
<feature type="modified residue" description="4-aspartylphosphate" evidence="10">
    <location>
        <position position="54"/>
    </location>
</feature>
<gene>
    <name evidence="12" type="ORF">FB4_0058</name>
</gene>
<dbReference type="PATRIC" id="fig|1149862.3.peg.958"/>
<evidence type="ECO:0000256" key="6">
    <source>
        <dbReference type="ARBA" id="ARBA00023125"/>
    </source>
</evidence>
<dbReference type="InterPro" id="IPR011006">
    <property type="entry name" value="CheY-like_superfamily"/>
</dbReference>
<keyword evidence="13" id="KW-1185">Reference proteome</keyword>
<keyword evidence="3 10" id="KW-0597">Phosphoprotein</keyword>
<keyword evidence="5 9" id="KW-0805">Transcription regulation</keyword>